<feature type="chain" id="PRO_5032827271" evidence="7">
    <location>
        <begin position="19"/>
        <end position="325"/>
    </location>
</feature>
<dbReference type="EMBL" id="CAJNNV010033156">
    <property type="protein sequence ID" value="CAE8642402.1"/>
    <property type="molecule type" value="Genomic_DNA"/>
</dbReference>
<evidence type="ECO:0000256" key="3">
    <source>
        <dbReference type="ARBA" id="ARBA00022531"/>
    </source>
</evidence>
<dbReference type="GO" id="GO:0016168">
    <property type="term" value="F:chlorophyll binding"/>
    <property type="evidence" value="ECO:0007669"/>
    <property type="project" value="UniProtKB-KW"/>
</dbReference>
<dbReference type="SUPFAM" id="SSF103511">
    <property type="entry name" value="Chlorophyll a-b binding protein"/>
    <property type="match status" value="2"/>
</dbReference>
<dbReference type="GO" id="GO:0016020">
    <property type="term" value="C:membrane"/>
    <property type="evidence" value="ECO:0007669"/>
    <property type="project" value="InterPro"/>
</dbReference>
<dbReference type="Proteomes" id="UP000654075">
    <property type="component" value="Unassembled WGS sequence"/>
</dbReference>
<feature type="transmembrane region" description="Helical" evidence="6">
    <location>
        <begin position="287"/>
        <end position="316"/>
    </location>
</feature>
<dbReference type="AlphaFoldDB" id="A0A813HXD2"/>
<evidence type="ECO:0000256" key="1">
    <source>
        <dbReference type="ARBA" id="ARBA00004229"/>
    </source>
</evidence>
<dbReference type="InterPro" id="IPR001344">
    <property type="entry name" value="Chloro_AB-bd_pln"/>
</dbReference>
<keyword evidence="5" id="KW-0157">Chromophore</keyword>
<proteinExistence type="predicted"/>
<name>A0A813HXD2_POLGL</name>
<evidence type="ECO:0000256" key="5">
    <source>
        <dbReference type="PIRSR" id="PIRSR601344-1"/>
    </source>
</evidence>
<dbReference type="PANTHER" id="PTHR21649">
    <property type="entry name" value="CHLOROPHYLL A/B BINDING PROTEIN"/>
    <property type="match status" value="1"/>
</dbReference>
<feature type="binding site" evidence="5">
    <location>
        <position position="117"/>
    </location>
    <ligand>
        <name>chlorophyll a</name>
        <dbReference type="ChEBI" id="CHEBI:58416"/>
        <label>1</label>
    </ligand>
</feature>
<reference evidence="8" key="1">
    <citation type="submission" date="2021-02" db="EMBL/GenBank/DDBJ databases">
        <authorList>
            <person name="Dougan E. K."/>
            <person name="Rhodes N."/>
            <person name="Thang M."/>
            <person name="Chan C."/>
        </authorList>
    </citation>
    <scope>NUCLEOTIDE SEQUENCE</scope>
</reference>
<evidence type="ECO:0000256" key="6">
    <source>
        <dbReference type="SAM" id="Phobius"/>
    </source>
</evidence>
<keyword evidence="2" id="KW-0150">Chloroplast</keyword>
<dbReference type="OrthoDB" id="423598at2759"/>
<evidence type="ECO:0000256" key="7">
    <source>
        <dbReference type="SAM" id="SignalP"/>
    </source>
</evidence>
<organism evidence="8 9">
    <name type="scientific">Polarella glacialis</name>
    <name type="common">Dinoflagellate</name>
    <dbReference type="NCBI Taxonomy" id="89957"/>
    <lineage>
        <taxon>Eukaryota</taxon>
        <taxon>Sar</taxon>
        <taxon>Alveolata</taxon>
        <taxon>Dinophyceae</taxon>
        <taxon>Suessiales</taxon>
        <taxon>Suessiaceae</taxon>
        <taxon>Polarella</taxon>
    </lineage>
</organism>
<evidence type="ECO:0000313" key="9">
    <source>
        <dbReference type="Proteomes" id="UP000654075"/>
    </source>
</evidence>
<evidence type="ECO:0000313" key="8">
    <source>
        <dbReference type="EMBL" id="CAE8642402.1"/>
    </source>
</evidence>
<feature type="signal peptide" evidence="7">
    <location>
        <begin position="1"/>
        <end position="18"/>
    </location>
</feature>
<feature type="binding site" evidence="5">
    <location>
        <position position="103"/>
    </location>
    <ligand>
        <name>chlorophyll a</name>
        <dbReference type="ChEBI" id="CHEBI:58416"/>
        <label>1</label>
    </ligand>
</feature>
<accession>A0A813HXD2</accession>
<keyword evidence="6" id="KW-0472">Membrane</keyword>
<evidence type="ECO:0000256" key="2">
    <source>
        <dbReference type="ARBA" id="ARBA00022528"/>
    </source>
</evidence>
<evidence type="ECO:0000256" key="4">
    <source>
        <dbReference type="ARBA" id="ARBA00022640"/>
    </source>
</evidence>
<protein>
    <submittedName>
        <fullName evidence="8">Uncharacterized protein</fullName>
    </submittedName>
</protein>
<keyword evidence="7" id="KW-0732">Signal</keyword>
<feature type="binding site" evidence="5">
    <location>
        <position position="100"/>
    </location>
    <ligand>
        <name>chlorophyll a</name>
        <dbReference type="ChEBI" id="CHEBI:58416"/>
        <label>1</label>
    </ligand>
</feature>
<gene>
    <name evidence="8" type="ORF">PGLA1383_LOCUS56903</name>
</gene>
<feature type="binding site" description="axial binding residue" evidence="5">
    <location>
        <position position="105"/>
    </location>
    <ligand>
        <name>chlorophyll a</name>
        <dbReference type="ChEBI" id="CHEBI:58416"/>
        <label>2</label>
    </ligand>
    <ligandPart>
        <name>Mg</name>
        <dbReference type="ChEBI" id="CHEBI:25107"/>
    </ligandPart>
</feature>
<keyword evidence="9" id="KW-1185">Reference proteome</keyword>
<dbReference type="Pfam" id="PF00504">
    <property type="entry name" value="Chloroa_b-bind"/>
    <property type="match status" value="2"/>
</dbReference>
<keyword evidence="4" id="KW-0934">Plastid</keyword>
<sequence length="325" mass="35402">MILKSQLFIVAAVHSTVSDFQDYHTCFVSAGQQATPATTTTTTTTAAATKTTTTTTTAITTATTTTRFAKYGAEPGNFGTGYLGRKIKDPAERRLKLTTELNNGRLAMIATTAMLVQNGLTGQSPIDQLTSGHISPFNDGQGYFAQFDPSKELGACPPLGYWDPFGMMAFQDEVTFRKNREAELKHGRVCMAATIGVFVPDIFGKFPGYLSPSMNLKFSDIPSTIDALYKVPALGWLQIFALAGALEAKNEAFPTDYGYPAFAGNVGKLKEPERSKKLLAEINNGRLVAVCVIFSLFVACFAVIFVVVLLVLWWWLLLLLLLLFC</sequence>
<dbReference type="Gene3D" id="1.10.3460.10">
    <property type="entry name" value="Chlorophyll a/b binding protein domain"/>
    <property type="match status" value="2"/>
</dbReference>
<dbReference type="InterPro" id="IPR022796">
    <property type="entry name" value="Chloroa_b-bind"/>
</dbReference>
<keyword evidence="5" id="KW-0148">Chlorophyll</keyword>
<keyword evidence="3" id="KW-0602">Photosynthesis</keyword>
<dbReference type="GO" id="GO:0009765">
    <property type="term" value="P:photosynthesis, light harvesting"/>
    <property type="evidence" value="ECO:0007669"/>
    <property type="project" value="InterPro"/>
</dbReference>
<comment type="caution">
    <text evidence="8">The sequence shown here is derived from an EMBL/GenBank/DDBJ whole genome shotgun (WGS) entry which is preliminary data.</text>
</comment>
<keyword evidence="6" id="KW-0812">Transmembrane</keyword>
<comment type="subcellular location">
    <subcellularLocation>
        <location evidence="1">Plastid</location>
        <location evidence="1">Chloroplast</location>
    </subcellularLocation>
</comment>
<dbReference type="GO" id="GO:0009507">
    <property type="term" value="C:chloroplast"/>
    <property type="evidence" value="ECO:0007669"/>
    <property type="project" value="UniProtKB-SubCell"/>
</dbReference>
<keyword evidence="6" id="KW-1133">Transmembrane helix</keyword>